<reference evidence="7 8" key="1">
    <citation type="journal article" date="2017" name="Int. J. Syst. Evol. Microbiol.">
        <title>Desulfovibrio senegalensis sp. nov., a mesophilic sulfate reducer isolated from marine sediment.</title>
        <authorList>
            <person name="Thioye A."/>
            <person name="Gam Z.B.A."/>
            <person name="Mbengue M."/>
            <person name="Cayol J.L."/>
            <person name="Joseph-Bartoli M."/>
            <person name="Toure-Kane C."/>
            <person name="Labat M."/>
        </authorList>
    </citation>
    <scope>NUCLEOTIDE SEQUENCE [LARGE SCALE GENOMIC DNA]</scope>
    <source>
        <strain evidence="7 8">DSM 101509</strain>
    </source>
</reference>
<dbReference type="PANTHER" id="PTHR42794">
    <property type="entry name" value="HEMIN IMPORT ATP-BINDING PROTEIN HMUV"/>
    <property type="match status" value="1"/>
</dbReference>
<evidence type="ECO:0000256" key="1">
    <source>
        <dbReference type="ARBA" id="ARBA00022448"/>
    </source>
</evidence>
<keyword evidence="1" id="KW-0813">Transport</keyword>
<dbReference type="GO" id="GO:0016887">
    <property type="term" value="F:ATP hydrolysis activity"/>
    <property type="evidence" value="ECO:0007669"/>
    <property type="project" value="InterPro"/>
</dbReference>
<keyword evidence="2" id="KW-0547">Nucleotide-binding</keyword>
<dbReference type="FunFam" id="3.40.50.300:FF:000134">
    <property type="entry name" value="Iron-enterobactin ABC transporter ATP-binding protein"/>
    <property type="match status" value="1"/>
</dbReference>
<dbReference type="GO" id="GO:0005524">
    <property type="term" value="F:ATP binding"/>
    <property type="evidence" value="ECO:0007669"/>
    <property type="project" value="UniProtKB-KW"/>
</dbReference>
<name>A0A6N6N4X7_9BACT</name>
<evidence type="ECO:0000256" key="2">
    <source>
        <dbReference type="ARBA" id="ARBA00022741"/>
    </source>
</evidence>
<comment type="caution">
    <text evidence="7">The sequence shown here is derived from an EMBL/GenBank/DDBJ whole genome shotgun (WGS) entry which is preliminary data.</text>
</comment>
<keyword evidence="3 7" id="KW-0067">ATP-binding</keyword>
<accession>A0A6N6N4X7</accession>
<dbReference type="InterPro" id="IPR003593">
    <property type="entry name" value="AAA+_ATPase"/>
</dbReference>
<keyword evidence="4" id="KW-1278">Translocase</keyword>
<evidence type="ECO:0000313" key="7">
    <source>
        <dbReference type="EMBL" id="KAB1442288.1"/>
    </source>
</evidence>
<evidence type="ECO:0000259" key="6">
    <source>
        <dbReference type="PROSITE" id="PS50893"/>
    </source>
</evidence>
<dbReference type="RefSeq" id="WP_151150509.1">
    <property type="nucleotide sequence ID" value="NZ_WAIE01000002.1"/>
</dbReference>
<evidence type="ECO:0000256" key="5">
    <source>
        <dbReference type="ARBA" id="ARBA00037066"/>
    </source>
</evidence>
<proteinExistence type="predicted"/>
<dbReference type="InterPro" id="IPR003439">
    <property type="entry name" value="ABC_transporter-like_ATP-bd"/>
</dbReference>
<dbReference type="SUPFAM" id="SSF52540">
    <property type="entry name" value="P-loop containing nucleoside triphosphate hydrolases"/>
    <property type="match status" value="1"/>
</dbReference>
<organism evidence="7 8">
    <name type="scientific">Pseudodesulfovibrio senegalensis</name>
    <dbReference type="NCBI Taxonomy" id="1721087"/>
    <lineage>
        <taxon>Bacteria</taxon>
        <taxon>Pseudomonadati</taxon>
        <taxon>Thermodesulfobacteriota</taxon>
        <taxon>Desulfovibrionia</taxon>
        <taxon>Desulfovibrionales</taxon>
        <taxon>Desulfovibrionaceae</taxon>
    </lineage>
</organism>
<dbReference type="PROSITE" id="PS50893">
    <property type="entry name" value="ABC_TRANSPORTER_2"/>
    <property type="match status" value="1"/>
</dbReference>
<feature type="domain" description="ABC transporter" evidence="6">
    <location>
        <begin position="1"/>
        <end position="241"/>
    </location>
</feature>
<dbReference type="AlphaFoldDB" id="A0A6N6N4X7"/>
<sequence length="263" mass="28892">MNGPAYTIRGLHFGHGQPLFDGLDLTIASKAFTAVVGPNGSGKSTLLDLMTGQRKPQSGSITLFGSPVSAMNPLEMAQRTALMPQFHNVSFPFSVRETVFMGRHPHIPRFMTPDWTDQALTDEAMQTMDVAQLAQRRITDLSGGERQRTMLARALAQDTPVLLLDEPTANQDIRHTLRTLQALRTLVRREDKTVVAVLHDLNHAAAFADNIVFLHNGCVHSSGPLAQTLTTQAVREVFGVDCRVYRDEFSGSLAVSFKQKATP</sequence>
<comment type="function">
    <text evidence="5">Part of the ABC transporter complex HmuTUV involved in hemin import. Responsible for energy coupling to the transport system.</text>
</comment>
<dbReference type="SMART" id="SM00382">
    <property type="entry name" value="AAA"/>
    <property type="match status" value="1"/>
</dbReference>
<dbReference type="Gene3D" id="3.40.50.300">
    <property type="entry name" value="P-loop containing nucleotide triphosphate hydrolases"/>
    <property type="match status" value="1"/>
</dbReference>
<dbReference type="CDD" id="cd03214">
    <property type="entry name" value="ABC_Iron-Siderophores_B12_Hemin"/>
    <property type="match status" value="1"/>
</dbReference>
<dbReference type="Pfam" id="PF00005">
    <property type="entry name" value="ABC_tran"/>
    <property type="match status" value="1"/>
</dbReference>
<dbReference type="OrthoDB" id="9809450at2"/>
<evidence type="ECO:0000313" key="8">
    <source>
        <dbReference type="Proteomes" id="UP000438699"/>
    </source>
</evidence>
<evidence type="ECO:0000256" key="4">
    <source>
        <dbReference type="ARBA" id="ARBA00022967"/>
    </source>
</evidence>
<dbReference type="PANTHER" id="PTHR42794:SF1">
    <property type="entry name" value="HEMIN IMPORT ATP-BINDING PROTEIN HMUV"/>
    <property type="match status" value="1"/>
</dbReference>
<dbReference type="InterPro" id="IPR027417">
    <property type="entry name" value="P-loop_NTPase"/>
</dbReference>
<gene>
    <name evidence="7" type="ORF">F8A88_07495</name>
</gene>
<keyword evidence="8" id="KW-1185">Reference proteome</keyword>
<dbReference type="EMBL" id="WAIE01000002">
    <property type="protein sequence ID" value="KAB1442288.1"/>
    <property type="molecule type" value="Genomic_DNA"/>
</dbReference>
<evidence type="ECO:0000256" key="3">
    <source>
        <dbReference type="ARBA" id="ARBA00022840"/>
    </source>
</evidence>
<dbReference type="Proteomes" id="UP000438699">
    <property type="component" value="Unassembled WGS sequence"/>
</dbReference>
<protein>
    <submittedName>
        <fullName evidence="7">ABC transporter ATP-binding protein</fullName>
    </submittedName>
</protein>